<dbReference type="OrthoDB" id="9796421at2"/>
<reference evidence="10 11" key="1">
    <citation type="submission" date="2017-05" db="EMBL/GenBank/DDBJ databases">
        <authorList>
            <person name="Song R."/>
            <person name="Chenine A.L."/>
            <person name="Ruprecht R.M."/>
        </authorList>
    </citation>
    <scope>NUCLEOTIDE SEQUENCE [LARGE SCALE GENOMIC DNA]</scope>
    <source>
        <strain evidence="10 11">CECT 7927</strain>
    </source>
</reference>
<dbReference type="GO" id="GO:0046872">
    <property type="term" value="F:metal ion binding"/>
    <property type="evidence" value="ECO:0007669"/>
    <property type="project" value="UniProtKB-KW"/>
</dbReference>
<dbReference type="InterPro" id="IPR036909">
    <property type="entry name" value="Cyt_c-like_dom_sf"/>
</dbReference>
<dbReference type="InterPro" id="IPR050597">
    <property type="entry name" value="Cytochrome_c_Oxidase_Subunit"/>
</dbReference>
<evidence type="ECO:0000256" key="6">
    <source>
        <dbReference type="PROSITE-ProRule" id="PRU00433"/>
    </source>
</evidence>
<keyword evidence="12" id="KW-1185">Reference proteome</keyword>
<dbReference type="PANTHER" id="PTHR33751">
    <property type="entry name" value="CBB3-TYPE CYTOCHROME C OXIDASE SUBUNIT FIXP"/>
    <property type="match status" value="1"/>
</dbReference>
<evidence type="ECO:0000313" key="9">
    <source>
        <dbReference type="EMBL" id="MDW6001610.1"/>
    </source>
</evidence>
<dbReference type="Proteomes" id="UP000196125">
    <property type="component" value="Unassembled WGS sequence"/>
</dbReference>
<keyword evidence="5 6" id="KW-0408">Iron</keyword>
<dbReference type="Gene3D" id="1.10.760.10">
    <property type="entry name" value="Cytochrome c-like domain"/>
    <property type="match status" value="1"/>
</dbReference>
<evidence type="ECO:0000256" key="1">
    <source>
        <dbReference type="ARBA" id="ARBA00022448"/>
    </source>
</evidence>
<dbReference type="InterPro" id="IPR009056">
    <property type="entry name" value="Cyt_c-like_dom"/>
</dbReference>
<evidence type="ECO:0000313" key="12">
    <source>
        <dbReference type="Proteomes" id="UP001283366"/>
    </source>
</evidence>
<dbReference type="GO" id="GO:0020037">
    <property type="term" value="F:heme binding"/>
    <property type="evidence" value="ECO:0007669"/>
    <property type="project" value="InterPro"/>
</dbReference>
<keyword evidence="2 6" id="KW-0349">Heme</keyword>
<dbReference type="AlphaFoldDB" id="A0A1Y6IWE2"/>
<evidence type="ECO:0000256" key="3">
    <source>
        <dbReference type="ARBA" id="ARBA00022723"/>
    </source>
</evidence>
<dbReference type="PANTHER" id="PTHR33751:SF9">
    <property type="entry name" value="CYTOCHROME C4"/>
    <property type="match status" value="1"/>
</dbReference>
<protein>
    <submittedName>
        <fullName evidence="9 10">Cytochrome c</fullName>
    </submittedName>
</protein>
<evidence type="ECO:0000313" key="10">
    <source>
        <dbReference type="EMBL" id="SMS00363.1"/>
    </source>
</evidence>
<keyword evidence="7" id="KW-0732">Signal</keyword>
<evidence type="ECO:0000313" key="11">
    <source>
        <dbReference type="Proteomes" id="UP000196125"/>
    </source>
</evidence>
<dbReference type="PROSITE" id="PS51007">
    <property type="entry name" value="CYTC"/>
    <property type="match status" value="1"/>
</dbReference>
<feature type="domain" description="Cytochrome c" evidence="8">
    <location>
        <begin position="23"/>
        <end position="104"/>
    </location>
</feature>
<sequence>MKKRFLLGLVTSLLSLSVFAGEGDIVAGKKKSMICAGCHGIDGIAQVPGFPSLRGKNEQYFINAMKAYQAQRRTGGSAAMMSAQANALSEQDIKDLAAYYANMK</sequence>
<evidence type="ECO:0000256" key="7">
    <source>
        <dbReference type="SAM" id="SignalP"/>
    </source>
</evidence>
<gene>
    <name evidence="9" type="ORF">SBX37_01690</name>
    <name evidence="10" type="ORF">VIM7927_01614</name>
</gene>
<evidence type="ECO:0000256" key="4">
    <source>
        <dbReference type="ARBA" id="ARBA00022982"/>
    </source>
</evidence>
<organism evidence="10 11">
    <name type="scientific">Vibrio mangrovi</name>
    <dbReference type="NCBI Taxonomy" id="474394"/>
    <lineage>
        <taxon>Bacteria</taxon>
        <taxon>Pseudomonadati</taxon>
        <taxon>Pseudomonadota</taxon>
        <taxon>Gammaproteobacteria</taxon>
        <taxon>Vibrionales</taxon>
        <taxon>Vibrionaceae</taxon>
        <taxon>Vibrio</taxon>
    </lineage>
</organism>
<reference evidence="9 12" key="2">
    <citation type="submission" date="2023-11" db="EMBL/GenBank/DDBJ databases">
        <title>Plant-associative lifestyle of Vibrio porteresiae and its evolutionary dynamics.</title>
        <authorList>
            <person name="Rameshkumar N."/>
            <person name="Kirti K."/>
        </authorList>
    </citation>
    <scope>NUCLEOTIDE SEQUENCE [LARGE SCALE GENOMIC DNA]</scope>
    <source>
        <strain evidence="9 12">MSSRF38</strain>
    </source>
</reference>
<evidence type="ECO:0000256" key="2">
    <source>
        <dbReference type="ARBA" id="ARBA00022617"/>
    </source>
</evidence>
<dbReference type="Pfam" id="PF00034">
    <property type="entry name" value="Cytochrom_C"/>
    <property type="match status" value="1"/>
</dbReference>
<evidence type="ECO:0000259" key="8">
    <source>
        <dbReference type="PROSITE" id="PS51007"/>
    </source>
</evidence>
<proteinExistence type="predicted"/>
<keyword evidence="3 6" id="KW-0479">Metal-binding</keyword>
<feature type="signal peptide" evidence="7">
    <location>
        <begin position="1"/>
        <end position="20"/>
    </location>
</feature>
<dbReference type="RefSeq" id="WP_087480413.1">
    <property type="nucleotide sequence ID" value="NZ_JAWRCO010000001.1"/>
</dbReference>
<dbReference type="EMBL" id="FXXI01000002">
    <property type="protein sequence ID" value="SMS00363.1"/>
    <property type="molecule type" value="Genomic_DNA"/>
</dbReference>
<keyword evidence="4" id="KW-0249">Electron transport</keyword>
<dbReference type="SUPFAM" id="SSF46626">
    <property type="entry name" value="Cytochrome c"/>
    <property type="match status" value="1"/>
</dbReference>
<evidence type="ECO:0000256" key="5">
    <source>
        <dbReference type="ARBA" id="ARBA00023004"/>
    </source>
</evidence>
<feature type="chain" id="PRO_5012306091" evidence="7">
    <location>
        <begin position="21"/>
        <end position="104"/>
    </location>
</feature>
<name>A0A1Y6IWE2_9VIBR</name>
<accession>A0A1Y6IWE2</accession>
<keyword evidence="1" id="KW-0813">Transport</keyword>
<dbReference type="GO" id="GO:0009055">
    <property type="term" value="F:electron transfer activity"/>
    <property type="evidence" value="ECO:0007669"/>
    <property type="project" value="InterPro"/>
</dbReference>
<dbReference type="Proteomes" id="UP001283366">
    <property type="component" value="Unassembled WGS sequence"/>
</dbReference>
<dbReference type="EMBL" id="JAWRCO010000001">
    <property type="protein sequence ID" value="MDW6001610.1"/>
    <property type="molecule type" value="Genomic_DNA"/>
</dbReference>